<dbReference type="RefSeq" id="WP_248343589.1">
    <property type="nucleotide sequence ID" value="NZ_AP025592.1"/>
</dbReference>
<dbReference type="Proteomes" id="UP001162734">
    <property type="component" value="Chromosome"/>
</dbReference>
<name>A0ABN6N1B8_9BACT</name>
<feature type="transmembrane region" description="Helical" evidence="5">
    <location>
        <begin position="31"/>
        <end position="51"/>
    </location>
</feature>
<dbReference type="InterPro" id="IPR003825">
    <property type="entry name" value="Colicin-V_CvpA"/>
</dbReference>
<keyword evidence="2 5" id="KW-0812">Transmembrane</keyword>
<feature type="transmembrane region" description="Helical" evidence="5">
    <location>
        <begin position="63"/>
        <end position="88"/>
    </location>
</feature>
<keyword evidence="7" id="KW-1185">Reference proteome</keyword>
<sequence>MNLDLTCVALLVLAALSGAFSGALRQLLQVGAGVAAFLAARALGPSLALALSRHLPAAAAGALARLGLFVTVLVLVTLLGRLLLSSLFGEAVRGPSDRALGALLSAAKGGLVLWAALSALALYDRPVRLGSVTLDPAGSDFAEAAREHNLLAESRLPQVMRRLGGEAP</sequence>
<dbReference type="EMBL" id="AP025592">
    <property type="protein sequence ID" value="BDG07009.1"/>
    <property type="molecule type" value="Genomic_DNA"/>
</dbReference>
<proteinExistence type="predicted"/>
<evidence type="ECO:0000313" key="7">
    <source>
        <dbReference type="Proteomes" id="UP001162734"/>
    </source>
</evidence>
<comment type="subcellular location">
    <subcellularLocation>
        <location evidence="1">Membrane</location>
        <topology evidence="1">Multi-pass membrane protein</topology>
    </subcellularLocation>
</comment>
<keyword evidence="4 5" id="KW-0472">Membrane</keyword>
<evidence type="ECO:0000256" key="5">
    <source>
        <dbReference type="SAM" id="Phobius"/>
    </source>
</evidence>
<evidence type="ECO:0000313" key="6">
    <source>
        <dbReference type="EMBL" id="BDG07009.1"/>
    </source>
</evidence>
<evidence type="ECO:0008006" key="8">
    <source>
        <dbReference type="Google" id="ProtNLM"/>
    </source>
</evidence>
<evidence type="ECO:0000256" key="3">
    <source>
        <dbReference type="ARBA" id="ARBA00022989"/>
    </source>
</evidence>
<feature type="transmembrane region" description="Helical" evidence="5">
    <location>
        <begin position="100"/>
        <end position="123"/>
    </location>
</feature>
<organism evidence="6 7">
    <name type="scientific">Anaeromyxobacter paludicola</name>
    <dbReference type="NCBI Taxonomy" id="2918171"/>
    <lineage>
        <taxon>Bacteria</taxon>
        <taxon>Pseudomonadati</taxon>
        <taxon>Myxococcota</taxon>
        <taxon>Myxococcia</taxon>
        <taxon>Myxococcales</taxon>
        <taxon>Cystobacterineae</taxon>
        <taxon>Anaeromyxobacteraceae</taxon>
        <taxon>Anaeromyxobacter</taxon>
    </lineage>
</organism>
<dbReference type="PANTHER" id="PTHR37306:SF1">
    <property type="entry name" value="COLICIN V PRODUCTION PROTEIN"/>
    <property type="match status" value="1"/>
</dbReference>
<evidence type="ECO:0000256" key="4">
    <source>
        <dbReference type="ARBA" id="ARBA00023136"/>
    </source>
</evidence>
<dbReference type="PANTHER" id="PTHR37306">
    <property type="entry name" value="COLICIN V PRODUCTION PROTEIN"/>
    <property type="match status" value="1"/>
</dbReference>
<protein>
    <recommendedName>
        <fullName evidence="8">Colicin V production protein</fullName>
    </recommendedName>
</protein>
<keyword evidence="3 5" id="KW-1133">Transmembrane helix</keyword>
<accession>A0ABN6N1B8</accession>
<evidence type="ECO:0000256" key="2">
    <source>
        <dbReference type="ARBA" id="ARBA00022692"/>
    </source>
</evidence>
<dbReference type="Pfam" id="PF02674">
    <property type="entry name" value="Colicin_V"/>
    <property type="match status" value="1"/>
</dbReference>
<evidence type="ECO:0000256" key="1">
    <source>
        <dbReference type="ARBA" id="ARBA00004141"/>
    </source>
</evidence>
<reference evidence="7" key="1">
    <citation type="journal article" date="2022" name="Int. J. Syst. Evol. Microbiol.">
        <title>Anaeromyxobacter oryzae sp. nov., Anaeromyxobacter diazotrophicus sp. nov. and Anaeromyxobacter paludicola sp. nov., isolated from paddy soils.</title>
        <authorList>
            <person name="Itoh H."/>
            <person name="Xu Z."/>
            <person name="Mise K."/>
            <person name="Masuda Y."/>
            <person name="Ushijima N."/>
            <person name="Hayakawa C."/>
            <person name="Shiratori Y."/>
            <person name="Senoo K."/>
        </authorList>
    </citation>
    <scope>NUCLEOTIDE SEQUENCE [LARGE SCALE GENOMIC DNA]</scope>
    <source>
        <strain evidence="7">Red630</strain>
    </source>
</reference>
<gene>
    <name evidence="6" type="ORF">AMPC_01220</name>
</gene>